<name>A0ABS5XQX3_9MICO</name>
<protein>
    <submittedName>
        <fullName evidence="2">YsnF/AvaK domain-containing protein</fullName>
    </submittedName>
</protein>
<feature type="domain" description="DUF2382" evidence="1">
    <location>
        <begin position="11"/>
        <end position="122"/>
    </location>
</feature>
<accession>A0ABS5XQX3</accession>
<dbReference type="PANTHER" id="PTHR38463:SF1">
    <property type="entry name" value="STRESS RESPONSE PROTEIN YSNF"/>
    <property type="match status" value="1"/>
</dbReference>
<dbReference type="Pfam" id="PF09557">
    <property type="entry name" value="DUF2382"/>
    <property type="match status" value="1"/>
</dbReference>
<reference evidence="2 3" key="1">
    <citation type="submission" date="2021-03" db="EMBL/GenBank/DDBJ databases">
        <title>Microbacterium pauli sp. nov., isolated from microfiltered milk.</title>
        <authorList>
            <person name="Bellassi P."/>
            <person name="Fontana A."/>
            <person name="Callegari M.L."/>
            <person name="Lorenzo M."/>
            <person name="Cappa F."/>
        </authorList>
    </citation>
    <scope>NUCLEOTIDE SEQUENCE [LARGE SCALE GENOMIC DNA]</scope>
    <source>
        <strain evidence="2 3">DSM 18909</strain>
    </source>
</reference>
<evidence type="ECO:0000313" key="3">
    <source>
        <dbReference type="Proteomes" id="UP000740605"/>
    </source>
</evidence>
<gene>
    <name evidence="2" type="ORF">J0P97_01985</name>
</gene>
<evidence type="ECO:0000313" key="2">
    <source>
        <dbReference type="EMBL" id="MBT8796846.1"/>
    </source>
</evidence>
<dbReference type="PANTHER" id="PTHR38463">
    <property type="entry name" value="STRESS RESPONSE PROTEIN YSNF"/>
    <property type="match status" value="1"/>
</dbReference>
<comment type="caution">
    <text evidence="2">The sequence shown here is derived from an EMBL/GenBank/DDBJ whole genome shotgun (WGS) entry which is preliminary data.</text>
</comment>
<dbReference type="RefSeq" id="WP_215486081.1">
    <property type="nucleotide sequence ID" value="NZ_BAAAPJ010000001.1"/>
</dbReference>
<evidence type="ECO:0000259" key="1">
    <source>
        <dbReference type="Pfam" id="PF09557"/>
    </source>
</evidence>
<keyword evidence="3" id="KW-1185">Reference proteome</keyword>
<dbReference type="InterPro" id="IPR052967">
    <property type="entry name" value="Stress_Response_Assoc"/>
</dbReference>
<dbReference type="EMBL" id="JAFLHG010000001">
    <property type="protein sequence ID" value="MBT8796846.1"/>
    <property type="molecule type" value="Genomic_DNA"/>
</dbReference>
<proteinExistence type="predicted"/>
<dbReference type="InterPro" id="IPR019060">
    <property type="entry name" value="DUF2382"/>
</dbReference>
<organism evidence="2 3">
    <name type="scientific">Microbacterium flavum</name>
    <dbReference type="NCBI Taxonomy" id="415216"/>
    <lineage>
        <taxon>Bacteria</taxon>
        <taxon>Bacillati</taxon>
        <taxon>Actinomycetota</taxon>
        <taxon>Actinomycetes</taxon>
        <taxon>Micrococcales</taxon>
        <taxon>Microbacteriaceae</taxon>
        <taxon>Microbacterium</taxon>
    </lineage>
</organism>
<sequence length="128" mass="14266">MTTPPDGAAGMVRHEEHLDVHVETYPTETVRIEKVVVTEQRTLTIDVRREELRITRTPLAPGKSPAHLAAPRTTPPIVMILREEQPVITMAIVPVEKVTVTIAVHTAEHHLHESLHHEHIDVSTLPAS</sequence>
<dbReference type="Proteomes" id="UP000740605">
    <property type="component" value="Unassembled WGS sequence"/>
</dbReference>